<protein>
    <submittedName>
        <fullName evidence="1">Uncharacterized protein</fullName>
    </submittedName>
</protein>
<reference evidence="1 2" key="1">
    <citation type="submission" date="2024-09" db="EMBL/GenBank/DDBJ databases">
        <authorList>
            <person name="Sun Q."/>
            <person name="Mori K."/>
        </authorList>
    </citation>
    <scope>NUCLEOTIDE SEQUENCE [LARGE SCALE GENOMIC DNA]</scope>
    <source>
        <strain evidence="1 2">JCM 3028</strain>
    </source>
</reference>
<sequence length="77" mass="9070">MLQTYPEIRDRIYELARWHALRPDWVDAGRTTRSLLLYNSEQVVVARSRVPLRHMDPDLLAALVHDLENVFGKGWLE</sequence>
<gene>
    <name evidence="1" type="ORF">ACFFRH_10635</name>
</gene>
<evidence type="ECO:0000313" key="2">
    <source>
        <dbReference type="Proteomes" id="UP001589610"/>
    </source>
</evidence>
<evidence type="ECO:0000313" key="1">
    <source>
        <dbReference type="EMBL" id="MFB9675944.1"/>
    </source>
</evidence>
<keyword evidence="2" id="KW-1185">Reference proteome</keyword>
<comment type="caution">
    <text evidence="1">The sequence shown here is derived from an EMBL/GenBank/DDBJ whole genome shotgun (WGS) entry which is preliminary data.</text>
</comment>
<proteinExistence type="predicted"/>
<dbReference type="Proteomes" id="UP001589610">
    <property type="component" value="Unassembled WGS sequence"/>
</dbReference>
<dbReference type="EMBL" id="JBHMBS010000004">
    <property type="protein sequence ID" value="MFB9675944.1"/>
    <property type="molecule type" value="Genomic_DNA"/>
</dbReference>
<organism evidence="1 2">
    <name type="scientific">Streptosporangium vulgare</name>
    <dbReference type="NCBI Taxonomy" id="46190"/>
    <lineage>
        <taxon>Bacteria</taxon>
        <taxon>Bacillati</taxon>
        <taxon>Actinomycetota</taxon>
        <taxon>Actinomycetes</taxon>
        <taxon>Streptosporangiales</taxon>
        <taxon>Streptosporangiaceae</taxon>
        <taxon>Streptosporangium</taxon>
    </lineage>
</organism>
<dbReference type="RefSeq" id="WP_386155939.1">
    <property type="nucleotide sequence ID" value="NZ_JBHMBS010000004.1"/>
</dbReference>
<name>A0ABV5TA32_9ACTN</name>
<accession>A0ABV5TA32</accession>